<sequence length="61" mass="7378">MSKEELKKEHVPENSSMAKDYEEMKELGKQMENQRTNEELKDWDKRPGTVQHEIEEEKEKD</sequence>
<name>A0AAW9N9A5_9BACI</name>
<evidence type="ECO:0000313" key="3">
    <source>
        <dbReference type="Proteomes" id="UP001307168"/>
    </source>
</evidence>
<dbReference type="Proteomes" id="UP001307168">
    <property type="component" value="Unassembled WGS sequence"/>
</dbReference>
<feature type="compositionally biased region" description="Basic and acidic residues" evidence="1">
    <location>
        <begin position="19"/>
        <end position="29"/>
    </location>
</feature>
<protein>
    <submittedName>
        <fullName evidence="2">Uncharacterized protein</fullName>
    </submittedName>
</protein>
<organism evidence="2 3">
    <name type="scientific">Peribacillus castrilensis</name>
    <dbReference type="NCBI Taxonomy" id="2897690"/>
    <lineage>
        <taxon>Bacteria</taxon>
        <taxon>Bacillati</taxon>
        <taxon>Bacillota</taxon>
        <taxon>Bacilli</taxon>
        <taxon>Bacillales</taxon>
        <taxon>Bacillaceae</taxon>
        <taxon>Peribacillus</taxon>
    </lineage>
</organism>
<keyword evidence="3" id="KW-1185">Reference proteome</keyword>
<proteinExistence type="predicted"/>
<feature type="compositionally biased region" description="Basic and acidic residues" evidence="1">
    <location>
        <begin position="1"/>
        <end position="12"/>
    </location>
</feature>
<accession>A0AAW9N9A5</accession>
<feature type="region of interest" description="Disordered" evidence="1">
    <location>
        <begin position="1"/>
        <end position="61"/>
    </location>
</feature>
<evidence type="ECO:0000256" key="1">
    <source>
        <dbReference type="SAM" id="MobiDB-lite"/>
    </source>
</evidence>
<feature type="compositionally biased region" description="Basic and acidic residues" evidence="1">
    <location>
        <begin position="35"/>
        <end position="61"/>
    </location>
</feature>
<comment type="caution">
    <text evidence="2">The sequence shown here is derived from an EMBL/GenBank/DDBJ whole genome shotgun (WGS) entry which is preliminary data.</text>
</comment>
<dbReference type="EMBL" id="JARNBH010000012">
    <property type="protein sequence ID" value="MEC0273486.1"/>
    <property type="molecule type" value="Genomic_DNA"/>
</dbReference>
<dbReference type="RefSeq" id="WP_134783089.1">
    <property type="nucleotide sequence ID" value="NZ_JARNBH010000012.1"/>
</dbReference>
<reference evidence="2 3" key="1">
    <citation type="submission" date="2023-03" db="EMBL/GenBank/DDBJ databases">
        <title>Bacillus Genome Sequencing.</title>
        <authorList>
            <person name="Dunlap C."/>
        </authorList>
    </citation>
    <scope>NUCLEOTIDE SEQUENCE [LARGE SCALE GENOMIC DNA]</scope>
    <source>
        <strain evidence="2 3">B-41290</strain>
    </source>
</reference>
<evidence type="ECO:0000313" key="2">
    <source>
        <dbReference type="EMBL" id="MEC0273486.1"/>
    </source>
</evidence>
<dbReference type="AlphaFoldDB" id="A0AAW9N9A5"/>
<gene>
    <name evidence="2" type="ORF">P4706_10560</name>
</gene>